<feature type="region of interest" description="Disordered" evidence="1">
    <location>
        <begin position="75"/>
        <end position="139"/>
    </location>
</feature>
<dbReference type="VEuPathDB" id="FungiDB:GGTG_11577"/>
<reference evidence="2" key="3">
    <citation type="submission" date="2010-09" db="EMBL/GenBank/DDBJ databases">
        <title>Annotation of Gaeumannomyces graminis var. tritici R3-111a-1.</title>
        <authorList>
            <consortium name="The Broad Institute Genome Sequencing Platform"/>
            <person name="Ma L.-J."/>
            <person name="Dead R."/>
            <person name="Young S.K."/>
            <person name="Zeng Q."/>
            <person name="Gargeya S."/>
            <person name="Fitzgerald M."/>
            <person name="Haas B."/>
            <person name="Abouelleil A."/>
            <person name="Alvarado L."/>
            <person name="Arachchi H.M."/>
            <person name="Berlin A."/>
            <person name="Brown A."/>
            <person name="Chapman S.B."/>
            <person name="Chen Z."/>
            <person name="Dunbar C."/>
            <person name="Freedman E."/>
            <person name="Gearin G."/>
            <person name="Gellesch M."/>
            <person name="Goldberg J."/>
            <person name="Griggs A."/>
            <person name="Gujja S."/>
            <person name="Heiman D."/>
            <person name="Howarth C."/>
            <person name="Larson L."/>
            <person name="Lui A."/>
            <person name="MacDonald P.J.P."/>
            <person name="Mehta T."/>
            <person name="Montmayeur A."/>
            <person name="Murphy C."/>
            <person name="Neiman D."/>
            <person name="Pearson M."/>
            <person name="Priest M."/>
            <person name="Roberts A."/>
            <person name="Saif S."/>
            <person name="Shea T."/>
            <person name="Shenoy N."/>
            <person name="Sisk P."/>
            <person name="Stolte C."/>
            <person name="Sykes S."/>
            <person name="Yandava C."/>
            <person name="Wortman J."/>
            <person name="Nusbaum C."/>
            <person name="Birren B."/>
        </authorList>
    </citation>
    <scope>NUCLEOTIDE SEQUENCE</scope>
    <source>
        <strain evidence="2">R3-111a-1</strain>
    </source>
</reference>
<dbReference type="EMBL" id="GL385401">
    <property type="protein sequence ID" value="EJT70554.1"/>
    <property type="molecule type" value="Genomic_DNA"/>
</dbReference>
<evidence type="ECO:0000313" key="4">
    <source>
        <dbReference type="Proteomes" id="UP000006039"/>
    </source>
</evidence>
<evidence type="ECO:0000313" key="2">
    <source>
        <dbReference type="EMBL" id="EJT70554.1"/>
    </source>
</evidence>
<organism evidence="2">
    <name type="scientific">Gaeumannomyces tritici (strain R3-111a-1)</name>
    <name type="common">Wheat and barley take-all root rot fungus</name>
    <name type="synonym">Gaeumannomyces graminis var. tritici</name>
    <dbReference type="NCBI Taxonomy" id="644352"/>
    <lineage>
        <taxon>Eukaryota</taxon>
        <taxon>Fungi</taxon>
        <taxon>Dikarya</taxon>
        <taxon>Ascomycota</taxon>
        <taxon>Pezizomycotina</taxon>
        <taxon>Sordariomycetes</taxon>
        <taxon>Sordariomycetidae</taxon>
        <taxon>Magnaporthales</taxon>
        <taxon>Magnaporthaceae</taxon>
        <taxon>Gaeumannomyces</taxon>
    </lineage>
</organism>
<reference evidence="2" key="2">
    <citation type="submission" date="2010-07" db="EMBL/GenBank/DDBJ databases">
        <authorList>
            <consortium name="The Broad Institute Genome Sequencing Platform"/>
            <consortium name="Broad Institute Genome Sequencing Center for Infectious Disease"/>
            <person name="Ma L.-J."/>
            <person name="Dead R."/>
            <person name="Young S."/>
            <person name="Zeng Q."/>
            <person name="Koehrsen M."/>
            <person name="Alvarado L."/>
            <person name="Berlin A."/>
            <person name="Chapman S.B."/>
            <person name="Chen Z."/>
            <person name="Freedman E."/>
            <person name="Gellesch M."/>
            <person name="Goldberg J."/>
            <person name="Griggs A."/>
            <person name="Gujja S."/>
            <person name="Heilman E.R."/>
            <person name="Heiman D."/>
            <person name="Hepburn T."/>
            <person name="Howarth C."/>
            <person name="Jen D."/>
            <person name="Larson L."/>
            <person name="Mehta T."/>
            <person name="Neiman D."/>
            <person name="Pearson M."/>
            <person name="Roberts A."/>
            <person name="Saif S."/>
            <person name="Shea T."/>
            <person name="Shenoy N."/>
            <person name="Sisk P."/>
            <person name="Stolte C."/>
            <person name="Sykes S."/>
            <person name="Walk T."/>
            <person name="White J."/>
            <person name="Yandava C."/>
            <person name="Haas B."/>
            <person name="Nusbaum C."/>
            <person name="Birren B."/>
        </authorList>
    </citation>
    <scope>NUCLEOTIDE SEQUENCE</scope>
    <source>
        <strain evidence="2">R3-111a-1</strain>
    </source>
</reference>
<gene>
    <name evidence="3" type="primary">20352035</name>
    <name evidence="2" type="ORF">GGTG_11577</name>
</gene>
<sequence length="139" mass="14202">MMAGHFSEGEHLPAAPSSLSPGSSPTIGQGEERRCARGGGGGGCRDAETLEPLLFRLAGSPGPLPPRLARVQRLAAGGASPSRPVAGGGRASGFLSLAFPPDRRARPCGPPQAPASRRARHGANRAFGGDGPRQPPRRE</sequence>
<accession>J3PDK4</accession>
<evidence type="ECO:0000313" key="3">
    <source>
        <dbReference type="EnsemblFungi" id="EJT70554"/>
    </source>
</evidence>
<dbReference type="HOGENOM" id="CLU_1845235_0_0_1"/>
<dbReference type="GeneID" id="20352035"/>
<dbReference type="EnsemblFungi" id="EJT70554">
    <property type="protein sequence ID" value="EJT70554"/>
    <property type="gene ID" value="GGTG_11577"/>
</dbReference>
<feature type="compositionally biased region" description="Low complexity" evidence="1">
    <location>
        <begin position="12"/>
        <end position="29"/>
    </location>
</feature>
<proteinExistence type="predicted"/>
<keyword evidence="4" id="KW-1185">Reference proteome</keyword>
<reference evidence="4" key="1">
    <citation type="submission" date="2010-07" db="EMBL/GenBank/DDBJ databases">
        <title>The genome sequence of Gaeumannomyces graminis var. tritici strain R3-111a-1.</title>
        <authorList>
            <consortium name="The Broad Institute Genome Sequencing Platform"/>
            <person name="Ma L.-J."/>
            <person name="Dead R."/>
            <person name="Young S."/>
            <person name="Zeng Q."/>
            <person name="Koehrsen M."/>
            <person name="Alvarado L."/>
            <person name="Berlin A."/>
            <person name="Chapman S.B."/>
            <person name="Chen Z."/>
            <person name="Freedman E."/>
            <person name="Gellesch M."/>
            <person name="Goldberg J."/>
            <person name="Griggs A."/>
            <person name="Gujja S."/>
            <person name="Heilman E.R."/>
            <person name="Heiman D."/>
            <person name="Hepburn T."/>
            <person name="Howarth C."/>
            <person name="Jen D."/>
            <person name="Larson L."/>
            <person name="Mehta T."/>
            <person name="Neiman D."/>
            <person name="Pearson M."/>
            <person name="Roberts A."/>
            <person name="Saif S."/>
            <person name="Shea T."/>
            <person name="Shenoy N."/>
            <person name="Sisk P."/>
            <person name="Stolte C."/>
            <person name="Sykes S."/>
            <person name="Walk T."/>
            <person name="White J."/>
            <person name="Yandava C."/>
            <person name="Haas B."/>
            <person name="Nusbaum C."/>
            <person name="Birren B."/>
        </authorList>
    </citation>
    <scope>NUCLEOTIDE SEQUENCE [LARGE SCALE GENOMIC DNA]</scope>
    <source>
        <strain evidence="4">R3-111a-1</strain>
    </source>
</reference>
<protein>
    <submittedName>
        <fullName evidence="2 3">Uncharacterized protein</fullName>
    </submittedName>
</protein>
<dbReference type="AlphaFoldDB" id="J3PDK4"/>
<dbReference type="Proteomes" id="UP000006039">
    <property type="component" value="Unassembled WGS sequence"/>
</dbReference>
<reference evidence="3" key="4">
    <citation type="journal article" date="2015" name="G3 (Bethesda)">
        <title>Genome sequences of three phytopathogenic species of the Magnaporthaceae family of fungi.</title>
        <authorList>
            <person name="Okagaki L.H."/>
            <person name="Nunes C.C."/>
            <person name="Sailsbery J."/>
            <person name="Clay B."/>
            <person name="Brown D."/>
            <person name="John T."/>
            <person name="Oh Y."/>
            <person name="Young N."/>
            <person name="Fitzgerald M."/>
            <person name="Haas B.J."/>
            <person name="Zeng Q."/>
            <person name="Young S."/>
            <person name="Adiconis X."/>
            <person name="Fan L."/>
            <person name="Levin J.Z."/>
            <person name="Mitchell T.K."/>
            <person name="Okubara P.A."/>
            <person name="Farman M.L."/>
            <person name="Kohn L.M."/>
            <person name="Birren B."/>
            <person name="Ma L.-J."/>
            <person name="Dean R.A."/>
        </authorList>
    </citation>
    <scope>NUCLEOTIDE SEQUENCE</scope>
    <source>
        <strain evidence="3">R3-111a-1</strain>
    </source>
</reference>
<dbReference type="RefSeq" id="XP_009227732.1">
    <property type="nucleotide sequence ID" value="XM_009229468.1"/>
</dbReference>
<reference evidence="3" key="5">
    <citation type="submission" date="2018-04" db="UniProtKB">
        <authorList>
            <consortium name="EnsemblFungi"/>
        </authorList>
    </citation>
    <scope>IDENTIFICATION</scope>
    <source>
        <strain evidence="3">R3-111a-1</strain>
    </source>
</reference>
<evidence type="ECO:0000256" key="1">
    <source>
        <dbReference type="SAM" id="MobiDB-lite"/>
    </source>
</evidence>
<name>J3PDK4_GAET3</name>
<feature type="region of interest" description="Disordered" evidence="1">
    <location>
        <begin position="1"/>
        <end position="47"/>
    </location>
</feature>